<dbReference type="OrthoDB" id="695142at2759"/>
<evidence type="ECO:0000256" key="1">
    <source>
        <dbReference type="ARBA" id="ARBA00004370"/>
    </source>
</evidence>
<keyword evidence="4" id="KW-1133">Transmembrane helix</keyword>
<dbReference type="AlphaFoldDB" id="A0A9D5AX74"/>
<dbReference type="GO" id="GO:0005886">
    <property type="term" value="C:plasma membrane"/>
    <property type="evidence" value="ECO:0007669"/>
    <property type="project" value="TreeGrafter"/>
</dbReference>
<evidence type="ECO:0000256" key="4">
    <source>
        <dbReference type="SAM" id="Phobius"/>
    </source>
</evidence>
<protein>
    <recommendedName>
        <fullName evidence="7">Late embryogenesis abundant protein LEA-2 subgroup domain-containing protein</fullName>
    </recommendedName>
</protein>
<comment type="subcellular location">
    <subcellularLocation>
        <location evidence="1">Membrane</location>
    </subcellularLocation>
</comment>
<reference evidence="5 6" key="1">
    <citation type="journal article" date="2022" name="Nat. Genet.">
        <title>Improved pea reference genome and pan-genome highlight genomic features and evolutionary characteristics.</title>
        <authorList>
            <person name="Yang T."/>
            <person name="Liu R."/>
            <person name="Luo Y."/>
            <person name="Hu S."/>
            <person name="Wang D."/>
            <person name="Wang C."/>
            <person name="Pandey M.K."/>
            <person name="Ge S."/>
            <person name="Xu Q."/>
            <person name="Li N."/>
            <person name="Li G."/>
            <person name="Huang Y."/>
            <person name="Saxena R.K."/>
            <person name="Ji Y."/>
            <person name="Li M."/>
            <person name="Yan X."/>
            <person name="He Y."/>
            <person name="Liu Y."/>
            <person name="Wang X."/>
            <person name="Xiang C."/>
            <person name="Varshney R.K."/>
            <person name="Ding H."/>
            <person name="Gao S."/>
            <person name="Zong X."/>
        </authorList>
    </citation>
    <scope>NUCLEOTIDE SEQUENCE [LARGE SCALE GENOMIC DNA]</scope>
    <source>
        <strain evidence="5 6">cv. Zhongwan 6</strain>
    </source>
</reference>
<accession>A0A9D5AX74</accession>
<organism evidence="5 6">
    <name type="scientific">Pisum sativum</name>
    <name type="common">Garden pea</name>
    <name type="synonym">Lathyrus oleraceus</name>
    <dbReference type="NCBI Taxonomy" id="3888"/>
    <lineage>
        <taxon>Eukaryota</taxon>
        <taxon>Viridiplantae</taxon>
        <taxon>Streptophyta</taxon>
        <taxon>Embryophyta</taxon>
        <taxon>Tracheophyta</taxon>
        <taxon>Spermatophyta</taxon>
        <taxon>Magnoliopsida</taxon>
        <taxon>eudicotyledons</taxon>
        <taxon>Gunneridae</taxon>
        <taxon>Pentapetalae</taxon>
        <taxon>rosids</taxon>
        <taxon>fabids</taxon>
        <taxon>Fabales</taxon>
        <taxon>Fabaceae</taxon>
        <taxon>Papilionoideae</taxon>
        <taxon>50 kb inversion clade</taxon>
        <taxon>NPAAA clade</taxon>
        <taxon>Hologalegina</taxon>
        <taxon>IRL clade</taxon>
        <taxon>Fabeae</taxon>
        <taxon>Lathyrus</taxon>
    </lineage>
</organism>
<feature type="region of interest" description="Disordered" evidence="3">
    <location>
        <begin position="1"/>
        <end position="89"/>
    </location>
</feature>
<dbReference type="Gramene" id="Psat3g029080.1">
    <property type="protein sequence ID" value="Psat3g029080.1.cds1"/>
    <property type="gene ID" value="Psat3g029080"/>
</dbReference>
<dbReference type="GO" id="GO:0098542">
    <property type="term" value="P:defense response to other organism"/>
    <property type="evidence" value="ECO:0007669"/>
    <property type="project" value="InterPro"/>
</dbReference>
<dbReference type="PANTHER" id="PTHR31234">
    <property type="entry name" value="LATE EMBRYOGENESIS ABUNDANT (LEA) HYDROXYPROLINE-RICH GLYCOPROTEIN FAMILY"/>
    <property type="match status" value="1"/>
</dbReference>
<dbReference type="PANTHER" id="PTHR31234:SF2">
    <property type="entry name" value="OS05G0199100 PROTEIN"/>
    <property type="match status" value="1"/>
</dbReference>
<feature type="transmembrane region" description="Helical" evidence="4">
    <location>
        <begin position="110"/>
        <end position="133"/>
    </location>
</feature>
<keyword evidence="2 4" id="KW-0472">Membrane</keyword>
<dbReference type="Gramene" id="Psat03G0122900-T1">
    <property type="protein sequence ID" value="KAI5425348.1"/>
    <property type="gene ID" value="KIW84_031229"/>
</dbReference>
<sequence>MADSSNHGKTSPRDQSSSHDHQPSSNTDRSPPAPPPVTAPHMMYYQPGPGGYPPGPHGPPPPFHPYPPPPHGYPQYPPQPQGYNNYPGHAPYYPPQNYHSDVGGRSFIRGFIMCSCFIFTGFFVSTLIMAFILHPKLPLYKVNAMSVENFNTSSVLTGDWSISLAILNPNTKLKGYFSDFKVDVVHDQTSEIAMSFVPNFQLEKQEEKQMDVKASSSNRGNVVSFQKWDLDKMSNEKQGGSITFGLKVTSIAEFKSPSMSTRSMMMLAICDGLKIVFQNNSGTGALDNGGKPVNCTLYM</sequence>
<dbReference type="EMBL" id="JAMSHJ010000003">
    <property type="protein sequence ID" value="KAI5425348.1"/>
    <property type="molecule type" value="Genomic_DNA"/>
</dbReference>
<evidence type="ECO:0000313" key="6">
    <source>
        <dbReference type="Proteomes" id="UP001058974"/>
    </source>
</evidence>
<evidence type="ECO:0000256" key="2">
    <source>
        <dbReference type="ARBA" id="ARBA00023136"/>
    </source>
</evidence>
<gene>
    <name evidence="5" type="ORF">KIW84_031229</name>
</gene>
<feature type="compositionally biased region" description="Pro residues" evidence="3">
    <location>
        <begin position="50"/>
        <end position="80"/>
    </location>
</feature>
<name>A0A9D5AX74_PEA</name>
<comment type="caution">
    <text evidence="5">The sequence shown here is derived from an EMBL/GenBank/DDBJ whole genome shotgun (WGS) entry which is preliminary data.</text>
</comment>
<keyword evidence="4" id="KW-0812">Transmembrane</keyword>
<proteinExistence type="predicted"/>
<evidence type="ECO:0000256" key="3">
    <source>
        <dbReference type="SAM" id="MobiDB-lite"/>
    </source>
</evidence>
<evidence type="ECO:0000313" key="5">
    <source>
        <dbReference type="EMBL" id="KAI5425348.1"/>
    </source>
</evidence>
<dbReference type="Proteomes" id="UP001058974">
    <property type="component" value="Chromosome 3"/>
</dbReference>
<evidence type="ECO:0008006" key="7">
    <source>
        <dbReference type="Google" id="ProtNLM"/>
    </source>
</evidence>
<dbReference type="InterPro" id="IPR044839">
    <property type="entry name" value="NDR1-like"/>
</dbReference>
<keyword evidence="6" id="KW-1185">Reference proteome</keyword>